<reference evidence="1 2" key="1">
    <citation type="submission" date="2014-02" db="EMBL/GenBank/DDBJ databases">
        <title>Draft genome sequence of Lysinibacillus massiliensis CCUG 49529.</title>
        <authorList>
            <person name="Zhang F."/>
            <person name="Wang G."/>
            <person name="Zhang L."/>
        </authorList>
    </citation>
    <scope>NUCLEOTIDE SEQUENCE [LARGE SCALE GENOMIC DNA]</scope>
    <source>
        <strain evidence="1 2">CCUG 49529</strain>
    </source>
</reference>
<dbReference type="EMBL" id="JPVQ01000060">
    <property type="protein sequence ID" value="KGR88626.1"/>
    <property type="molecule type" value="Genomic_DNA"/>
</dbReference>
<dbReference type="AlphaFoldDB" id="A0A0A3IV74"/>
<evidence type="ECO:0000313" key="2">
    <source>
        <dbReference type="Proteomes" id="UP000030595"/>
    </source>
</evidence>
<comment type="caution">
    <text evidence="1">The sequence shown here is derived from an EMBL/GenBank/DDBJ whole genome shotgun (WGS) entry which is preliminary data.</text>
</comment>
<evidence type="ECO:0000313" key="1">
    <source>
        <dbReference type="EMBL" id="KGR88626.1"/>
    </source>
</evidence>
<dbReference type="OrthoDB" id="2934625at2"/>
<protein>
    <submittedName>
        <fullName evidence="1">Uncharacterized protein</fullName>
    </submittedName>
</protein>
<dbReference type="eggNOG" id="ENOG502ZRTX">
    <property type="taxonomic scope" value="Bacteria"/>
</dbReference>
<dbReference type="Proteomes" id="UP000030595">
    <property type="component" value="Unassembled WGS sequence"/>
</dbReference>
<keyword evidence="2" id="KW-1185">Reference proteome</keyword>
<dbReference type="RefSeq" id="WP_036179851.1">
    <property type="nucleotide sequence ID" value="NZ_AVCZ01000060.1"/>
</dbReference>
<sequence>MYIVTFYEKSALVMSKLTTILPSVDEKITVKGRKGTVIKVDQIDERKIDVYVEFEKVVKKQVVIDDKKKKR</sequence>
<accession>A0A0A3IV74</accession>
<name>A0A0A3IV74_9BACL</name>
<gene>
    <name evidence="1" type="ORF">CD30_18120</name>
</gene>
<proteinExistence type="predicted"/>
<organism evidence="1 2">
    <name type="scientific">Ureibacillus massiliensis 4400831 = CIP 108448 = CCUG 49529</name>
    <dbReference type="NCBI Taxonomy" id="1211035"/>
    <lineage>
        <taxon>Bacteria</taxon>
        <taxon>Bacillati</taxon>
        <taxon>Bacillota</taxon>
        <taxon>Bacilli</taxon>
        <taxon>Bacillales</taxon>
        <taxon>Caryophanaceae</taxon>
        <taxon>Ureibacillus</taxon>
    </lineage>
</organism>